<dbReference type="CDD" id="cd01948">
    <property type="entry name" value="EAL"/>
    <property type="match status" value="1"/>
</dbReference>
<dbReference type="OrthoDB" id="23692at2"/>
<dbReference type="PROSITE" id="PS50883">
    <property type="entry name" value="EAL"/>
    <property type="match status" value="1"/>
</dbReference>
<dbReference type="KEGG" id="bsol:FSW04_07130"/>
<evidence type="ECO:0000313" key="2">
    <source>
        <dbReference type="EMBL" id="QEC50683.1"/>
    </source>
</evidence>
<dbReference type="InterPro" id="IPR050706">
    <property type="entry name" value="Cyclic-di-GMP_PDE-like"/>
</dbReference>
<dbReference type="Pfam" id="PF00563">
    <property type="entry name" value="EAL"/>
    <property type="match status" value="1"/>
</dbReference>
<dbReference type="InterPro" id="IPR035919">
    <property type="entry name" value="EAL_sf"/>
</dbReference>
<protein>
    <submittedName>
        <fullName evidence="2">EAL domain-containing protein</fullName>
    </submittedName>
</protein>
<reference evidence="2 3" key="1">
    <citation type="journal article" date="2018" name="J. Microbiol.">
        <title>Baekduia soli gen. nov., sp. nov., a novel bacterium isolated from the soil of Baekdu Mountain and proposal of a novel family name, Baekduiaceae fam. nov.</title>
        <authorList>
            <person name="An D.S."/>
            <person name="Siddiqi M.Z."/>
            <person name="Kim K.H."/>
            <person name="Yu H.S."/>
            <person name="Im W.T."/>
        </authorList>
    </citation>
    <scope>NUCLEOTIDE SEQUENCE [LARGE SCALE GENOMIC DNA]</scope>
    <source>
        <strain evidence="2 3">BR7-21</strain>
    </source>
</reference>
<dbReference type="SMART" id="SM00052">
    <property type="entry name" value="EAL"/>
    <property type="match status" value="1"/>
</dbReference>
<dbReference type="PANTHER" id="PTHR33121:SF76">
    <property type="entry name" value="SIGNALING PROTEIN"/>
    <property type="match status" value="1"/>
</dbReference>
<dbReference type="InterPro" id="IPR001633">
    <property type="entry name" value="EAL_dom"/>
</dbReference>
<accession>A0A5B8UBW5</accession>
<gene>
    <name evidence="2" type="ORF">FSW04_07130</name>
</gene>
<dbReference type="EMBL" id="CP042430">
    <property type="protein sequence ID" value="QEC50683.1"/>
    <property type="molecule type" value="Genomic_DNA"/>
</dbReference>
<feature type="domain" description="EAL" evidence="1">
    <location>
        <begin position="1"/>
        <end position="195"/>
    </location>
</feature>
<organism evidence="2 3">
    <name type="scientific">Baekduia soli</name>
    <dbReference type="NCBI Taxonomy" id="496014"/>
    <lineage>
        <taxon>Bacteria</taxon>
        <taxon>Bacillati</taxon>
        <taxon>Actinomycetota</taxon>
        <taxon>Thermoleophilia</taxon>
        <taxon>Solirubrobacterales</taxon>
        <taxon>Baekduiaceae</taxon>
        <taxon>Baekduia</taxon>
    </lineage>
</organism>
<sequence>MHWFALADEFGLRGQLELACLRAALELVPRLPEGSLLSVNVSGPVLLDERTLALLLEQPALDRVIVEITEDALVQDDAGFHAALAPLVARGVRLAVDDMGAGYSGLRQITALRPAYLKLDRSLVRGVDASPDRAALIEALLHYAGRTGGLLVAEGVETRSELDAVRRLGVPLVQGFHYGRPGAPWPVVLPPGLALAEPLVPRAQ</sequence>
<dbReference type="SUPFAM" id="SSF141868">
    <property type="entry name" value="EAL domain-like"/>
    <property type="match status" value="1"/>
</dbReference>
<dbReference type="PANTHER" id="PTHR33121">
    <property type="entry name" value="CYCLIC DI-GMP PHOSPHODIESTERASE PDEF"/>
    <property type="match status" value="1"/>
</dbReference>
<dbReference type="GO" id="GO:0071111">
    <property type="term" value="F:cyclic-guanylate-specific phosphodiesterase activity"/>
    <property type="evidence" value="ECO:0007669"/>
    <property type="project" value="InterPro"/>
</dbReference>
<dbReference type="Gene3D" id="3.20.20.450">
    <property type="entry name" value="EAL domain"/>
    <property type="match status" value="1"/>
</dbReference>
<evidence type="ECO:0000313" key="3">
    <source>
        <dbReference type="Proteomes" id="UP000321805"/>
    </source>
</evidence>
<name>A0A5B8UBW5_9ACTN</name>
<keyword evidence="3" id="KW-1185">Reference proteome</keyword>
<evidence type="ECO:0000259" key="1">
    <source>
        <dbReference type="PROSITE" id="PS50883"/>
    </source>
</evidence>
<proteinExistence type="predicted"/>
<dbReference type="AlphaFoldDB" id="A0A5B8UBW5"/>
<dbReference type="Proteomes" id="UP000321805">
    <property type="component" value="Chromosome"/>
</dbReference>